<evidence type="ECO:0000259" key="2">
    <source>
        <dbReference type="Pfam" id="PF22936"/>
    </source>
</evidence>
<dbReference type="Proteomes" id="UP001151760">
    <property type="component" value="Unassembled WGS sequence"/>
</dbReference>
<gene>
    <name evidence="3" type="ORF">Tco_0677865</name>
</gene>
<dbReference type="EMBL" id="BQNB010009420">
    <property type="protein sequence ID" value="GJS63301.1"/>
    <property type="molecule type" value="Genomic_DNA"/>
</dbReference>
<proteinExistence type="predicted"/>
<dbReference type="Pfam" id="PF22936">
    <property type="entry name" value="Pol_BBD"/>
    <property type="match status" value="1"/>
</dbReference>
<comment type="caution">
    <text evidence="3">The sequence shown here is derived from an EMBL/GenBank/DDBJ whole genome shotgun (WGS) entry which is preliminary data.</text>
</comment>
<accession>A0ABQ4XES0</accession>
<sequence>MNKSRKIMVKSTNNVNAISTDKVNAVVENKHCELPLDPNISALERCLVIFDFSKRYEDEPDINGLQCVPGARLPSQSKVQETTVSLPATLATNNQAEKLAIAQGQQATINYGRVTIQQYMGYKFLLLRDDDLDAYDSDCDELNSAKVALMANLSHYGSDALFEVRNHNNVNNNMIYQVVQAMQSAEQSNVVNHSETEITIANCTKINLENKSVNDTLTAELERYKEQVKVLNEGQNVDFRKKDSLMQTVSLLKDDFKKEESRNIDKEIALEKMIKQLDNIVFKKDQSAQTVHMLTKPQFFYDHTTKQALGFQNPFYLKKAQQLEPKLYIGDIIEKTNPIVIPDSEETLMLAEESQPTLSSRPTNVEVLKELPKVSMVNMSLKKLKHHLAGFDVLVKERTTPTAITEGSRVDNDVTKHPSDPEMLKIDVEPKTPKLLNKQTAHSAYIKHTQEETTVLKDLVEHVKSKYPLDQSLESAYRYAKLVQELLTNISNTCPSINNADGKLMAVTPKNKDKSIRFTKPVTSLGNTITKTNSTSNLVSNKPMLSSTRVKPSTSASRSQPSGNTKKDKIRQTPSSTQKNKVEAHPRKVKSSLKNKDCVVESKGTAHVQHSRLNANSELKCVKCNGCMLSANHDLCVLDFINNVNARNKSKSVKKNSKKKVWKPTGKVFTKIGYIWRPTGRTFTIVGNACPLTRITTTTEVPLRKPTALENETPKPVVTLVYSRKPRKSKTNVPDSKSKVVQIILWYLDSGCSKHMTGDRSQLTNFVNKFLGTVKFGNDHVAKILGYGDYQIGNVTISRVYYVEGLGHNLFSVGQFCDSNLEVAFRQHTCFIRNLEGVDLLTGSRGNNLYTLSLGDMMASSPIYLLSKASKTKSWLWHR</sequence>
<keyword evidence="4" id="KW-1185">Reference proteome</keyword>
<dbReference type="InterPro" id="IPR054722">
    <property type="entry name" value="PolX-like_BBD"/>
</dbReference>
<evidence type="ECO:0000256" key="1">
    <source>
        <dbReference type="SAM" id="MobiDB-lite"/>
    </source>
</evidence>
<reference evidence="3" key="1">
    <citation type="journal article" date="2022" name="Int. J. Mol. Sci.">
        <title>Draft Genome of Tanacetum Coccineum: Genomic Comparison of Closely Related Tanacetum-Family Plants.</title>
        <authorList>
            <person name="Yamashiro T."/>
            <person name="Shiraishi A."/>
            <person name="Nakayama K."/>
            <person name="Satake H."/>
        </authorList>
    </citation>
    <scope>NUCLEOTIDE SEQUENCE</scope>
</reference>
<feature type="region of interest" description="Disordered" evidence="1">
    <location>
        <begin position="526"/>
        <end position="594"/>
    </location>
</feature>
<evidence type="ECO:0000313" key="3">
    <source>
        <dbReference type="EMBL" id="GJS63301.1"/>
    </source>
</evidence>
<evidence type="ECO:0000313" key="4">
    <source>
        <dbReference type="Proteomes" id="UP001151760"/>
    </source>
</evidence>
<organism evidence="3 4">
    <name type="scientific">Tanacetum coccineum</name>
    <dbReference type="NCBI Taxonomy" id="301880"/>
    <lineage>
        <taxon>Eukaryota</taxon>
        <taxon>Viridiplantae</taxon>
        <taxon>Streptophyta</taxon>
        <taxon>Embryophyta</taxon>
        <taxon>Tracheophyta</taxon>
        <taxon>Spermatophyta</taxon>
        <taxon>Magnoliopsida</taxon>
        <taxon>eudicotyledons</taxon>
        <taxon>Gunneridae</taxon>
        <taxon>Pentapetalae</taxon>
        <taxon>asterids</taxon>
        <taxon>campanulids</taxon>
        <taxon>Asterales</taxon>
        <taxon>Asteraceae</taxon>
        <taxon>Asteroideae</taxon>
        <taxon>Anthemideae</taxon>
        <taxon>Anthemidinae</taxon>
        <taxon>Tanacetum</taxon>
    </lineage>
</organism>
<feature type="domain" description="Retrovirus-related Pol polyprotein from transposon TNT 1-94-like beta-barrel" evidence="2">
    <location>
        <begin position="746"/>
        <end position="819"/>
    </location>
</feature>
<protein>
    <recommendedName>
        <fullName evidence="2">Retrovirus-related Pol polyprotein from transposon TNT 1-94-like beta-barrel domain-containing protein</fullName>
    </recommendedName>
</protein>
<name>A0ABQ4XES0_9ASTR</name>
<feature type="compositionally biased region" description="Polar residues" evidence="1">
    <location>
        <begin position="526"/>
        <end position="564"/>
    </location>
</feature>
<reference evidence="3" key="2">
    <citation type="submission" date="2022-01" db="EMBL/GenBank/DDBJ databases">
        <authorList>
            <person name="Yamashiro T."/>
            <person name="Shiraishi A."/>
            <person name="Satake H."/>
            <person name="Nakayama K."/>
        </authorList>
    </citation>
    <scope>NUCLEOTIDE SEQUENCE</scope>
</reference>